<evidence type="ECO:0000313" key="3">
    <source>
        <dbReference type="Proteomes" id="UP000184330"/>
    </source>
</evidence>
<dbReference type="EMBL" id="FJOG01000027">
    <property type="protein sequence ID" value="CZR64716.1"/>
    <property type="molecule type" value="Genomic_DNA"/>
</dbReference>
<evidence type="ECO:0000256" key="1">
    <source>
        <dbReference type="SAM" id="MobiDB-lite"/>
    </source>
</evidence>
<sequence>MSARRVLELNDDVGDYEVPARLMNKEDVNEISSILGLSSSALNNYEPLPEPPKYGAGKVNPFASDKRSKFIEPEESQPEPSSITPQARAEYVPTTSRGEKVPRLDLCNVISSLFLSRYKFIPPFLELYHEVGTQPRDIAGEYLYKFPETAYGYTVPKEEVRERAAWAWYRTHLLCQRAAERLQARGPNQQDLGLRAMGSN</sequence>
<organism evidence="2 3">
    <name type="scientific">Phialocephala subalpina</name>
    <dbReference type="NCBI Taxonomy" id="576137"/>
    <lineage>
        <taxon>Eukaryota</taxon>
        <taxon>Fungi</taxon>
        <taxon>Dikarya</taxon>
        <taxon>Ascomycota</taxon>
        <taxon>Pezizomycotina</taxon>
        <taxon>Leotiomycetes</taxon>
        <taxon>Helotiales</taxon>
        <taxon>Mollisiaceae</taxon>
        <taxon>Phialocephala</taxon>
        <taxon>Phialocephala fortinii species complex</taxon>
    </lineage>
</organism>
<accession>A0A1L7XID5</accession>
<name>A0A1L7XID5_9HELO</name>
<dbReference type="Proteomes" id="UP000184330">
    <property type="component" value="Unassembled WGS sequence"/>
</dbReference>
<gene>
    <name evidence="2" type="ORF">PAC_14615</name>
</gene>
<reference evidence="2 3" key="1">
    <citation type="submission" date="2016-03" db="EMBL/GenBank/DDBJ databases">
        <authorList>
            <person name="Ploux O."/>
        </authorList>
    </citation>
    <scope>NUCLEOTIDE SEQUENCE [LARGE SCALE GENOMIC DNA]</scope>
    <source>
        <strain evidence="2 3">UAMH 11012</strain>
    </source>
</reference>
<feature type="region of interest" description="Disordered" evidence="1">
    <location>
        <begin position="69"/>
        <end position="89"/>
    </location>
</feature>
<proteinExistence type="predicted"/>
<dbReference type="AlphaFoldDB" id="A0A1L7XID5"/>
<keyword evidence="3" id="KW-1185">Reference proteome</keyword>
<protein>
    <submittedName>
        <fullName evidence="2">Uncharacterized protein</fullName>
    </submittedName>
</protein>
<evidence type="ECO:0000313" key="2">
    <source>
        <dbReference type="EMBL" id="CZR64716.1"/>
    </source>
</evidence>